<organism evidence="1 2">
    <name type="scientific">Pisolithus tinctorius Marx 270</name>
    <dbReference type="NCBI Taxonomy" id="870435"/>
    <lineage>
        <taxon>Eukaryota</taxon>
        <taxon>Fungi</taxon>
        <taxon>Dikarya</taxon>
        <taxon>Basidiomycota</taxon>
        <taxon>Agaricomycotina</taxon>
        <taxon>Agaricomycetes</taxon>
        <taxon>Agaricomycetidae</taxon>
        <taxon>Boletales</taxon>
        <taxon>Sclerodermatineae</taxon>
        <taxon>Pisolithaceae</taxon>
        <taxon>Pisolithus</taxon>
    </lineage>
</organism>
<reference evidence="2" key="2">
    <citation type="submission" date="2015-01" db="EMBL/GenBank/DDBJ databases">
        <title>Evolutionary Origins and Diversification of the Mycorrhizal Mutualists.</title>
        <authorList>
            <consortium name="DOE Joint Genome Institute"/>
            <consortium name="Mycorrhizal Genomics Consortium"/>
            <person name="Kohler A."/>
            <person name="Kuo A."/>
            <person name="Nagy L.G."/>
            <person name="Floudas D."/>
            <person name="Copeland A."/>
            <person name="Barry K.W."/>
            <person name="Cichocki N."/>
            <person name="Veneault-Fourrey C."/>
            <person name="LaButti K."/>
            <person name="Lindquist E.A."/>
            <person name="Lipzen A."/>
            <person name="Lundell T."/>
            <person name="Morin E."/>
            <person name="Murat C."/>
            <person name="Riley R."/>
            <person name="Ohm R."/>
            <person name="Sun H."/>
            <person name="Tunlid A."/>
            <person name="Henrissat B."/>
            <person name="Grigoriev I.V."/>
            <person name="Hibbett D.S."/>
            <person name="Martin F."/>
        </authorList>
    </citation>
    <scope>NUCLEOTIDE SEQUENCE [LARGE SCALE GENOMIC DNA]</scope>
    <source>
        <strain evidence="2">Marx 270</strain>
    </source>
</reference>
<sequence>MKSLNAPARVVRSLLLKWVSRVHIYTHYMTASGRMTAALGTNYLVSSEYMLGLLDSVKLGVSISHSRQLKWATIGVFGGVRGRRKGTGAFLQCIHPIASGCRSEFCSR</sequence>
<reference evidence="1 2" key="1">
    <citation type="submission" date="2014-04" db="EMBL/GenBank/DDBJ databases">
        <authorList>
            <consortium name="DOE Joint Genome Institute"/>
            <person name="Kuo A."/>
            <person name="Kohler A."/>
            <person name="Costa M.D."/>
            <person name="Nagy L.G."/>
            <person name="Floudas D."/>
            <person name="Copeland A."/>
            <person name="Barry K.W."/>
            <person name="Cichocki N."/>
            <person name="Veneault-Fourrey C."/>
            <person name="LaButti K."/>
            <person name="Lindquist E.A."/>
            <person name="Lipzen A."/>
            <person name="Lundell T."/>
            <person name="Morin E."/>
            <person name="Murat C."/>
            <person name="Sun H."/>
            <person name="Tunlid A."/>
            <person name="Henrissat B."/>
            <person name="Grigoriev I.V."/>
            <person name="Hibbett D.S."/>
            <person name="Martin F."/>
            <person name="Nordberg H.P."/>
            <person name="Cantor M.N."/>
            <person name="Hua S.X."/>
        </authorList>
    </citation>
    <scope>NUCLEOTIDE SEQUENCE [LARGE SCALE GENOMIC DNA]</scope>
    <source>
        <strain evidence="1 2">Marx 270</strain>
    </source>
</reference>
<dbReference type="EMBL" id="KN831948">
    <property type="protein sequence ID" value="KIO12173.1"/>
    <property type="molecule type" value="Genomic_DNA"/>
</dbReference>
<dbReference type="Proteomes" id="UP000054217">
    <property type="component" value="Unassembled WGS sequence"/>
</dbReference>
<gene>
    <name evidence="1" type="ORF">M404DRAFT_749045</name>
</gene>
<evidence type="ECO:0000313" key="1">
    <source>
        <dbReference type="EMBL" id="KIO12173.1"/>
    </source>
</evidence>
<accession>A0A0C3JSP2</accession>
<dbReference type="AlphaFoldDB" id="A0A0C3JSP2"/>
<keyword evidence="2" id="KW-1185">Reference proteome</keyword>
<dbReference type="InParanoid" id="A0A0C3JSP2"/>
<evidence type="ECO:0000313" key="2">
    <source>
        <dbReference type="Proteomes" id="UP000054217"/>
    </source>
</evidence>
<name>A0A0C3JSP2_PISTI</name>
<proteinExistence type="predicted"/>
<protein>
    <submittedName>
        <fullName evidence="1">Uncharacterized protein</fullName>
    </submittedName>
</protein>
<dbReference type="HOGENOM" id="CLU_2198037_0_0_1"/>